<evidence type="ECO:0000313" key="1">
    <source>
        <dbReference type="EMBL" id="TFY75835.1"/>
    </source>
</evidence>
<protein>
    <submittedName>
        <fullName evidence="1">Uncharacterized protein</fullName>
    </submittedName>
</protein>
<comment type="caution">
    <text evidence="1">The sequence shown here is derived from an EMBL/GenBank/DDBJ whole genome shotgun (WGS) entry which is preliminary data.</text>
</comment>
<dbReference type="Proteomes" id="UP000298061">
    <property type="component" value="Unassembled WGS sequence"/>
</dbReference>
<name>A0A4Y9ZMH9_9AGAM</name>
<proteinExistence type="predicted"/>
<sequence>MATSALPPKPDLMKMRHEFIQGPARHETALKDEGLLPTQDQKHNAALDEQDVQVELMSAKMMMQMAVTGIDKTAVLEYCVIENVKLTVV</sequence>
<keyword evidence="2" id="KW-1185">Reference proteome</keyword>
<gene>
    <name evidence="1" type="ORF">EWM64_g8176</name>
</gene>
<accession>A0A4Y9ZMH9</accession>
<evidence type="ECO:0000313" key="2">
    <source>
        <dbReference type="Proteomes" id="UP000298061"/>
    </source>
</evidence>
<dbReference type="AlphaFoldDB" id="A0A4Y9ZMH9"/>
<organism evidence="1 2">
    <name type="scientific">Hericium alpestre</name>
    <dbReference type="NCBI Taxonomy" id="135208"/>
    <lineage>
        <taxon>Eukaryota</taxon>
        <taxon>Fungi</taxon>
        <taxon>Dikarya</taxon>
        <taxon>Basidiomycota</taxon>
        <taxon>Agaricomycotina</taxon>
        <taxon>Agaricomycetes</taxon>
        <taxon>Russulales</taxon>
        <taxon>Hericiaceae</taxon>
        <taxon>Hericium</taxon>
    </lineage>
</organism>
<reference evidence="1 2" key="1">
    <citation type="submission" date="2019-02" db="EMBL/GenBank/DDBJ databases">
        <title>Genome sequencing of the rare red list fungi Hericium alpestre (H. flagellum).</title>
        <authorList>
            <person name="Buettner E."/>
            <person name="Kellner H."/>
        </authorList>
    </citation>
    <scope>NUCLEOTIDE SEQUENCE [LARGE SCALE GENOMIC DNA]</scope>
    <source>
        <strain evidence="1 2">DSM 108284</strain>
    </source>
</reference>
<dbReference type="EMBL" id="SFCI01001411">
    <property type="protein sequence ID" value="TFY75835.1"/>
    <property type="molecule type" value="Genomic_DNA"/>
</dbReference>